<name>A0AAN6UCG9_9PEZI</name>
<reference evidence="1" key="2">
    <citation type="submission" date="2023-05" db="EMBL/GenBank/DDBJ databases">
        <authorList>
            <consortium name="Lawrence Berkeley National Laboratory"/>
            <person name="Steindorff A."/>
            <person name="Hensen N."/>
            <person name="Bonometti L."/>
            <person name="Westerberg I."/>
            <person name="Brannstrom I.O."/>
            <person name="Guillou S."/>
            <person name="Cros-Aarteil S."/>
            <person name="Calhoun S."/>
            <person name="Haridas S."/>
            <person name="Kuo A."/>
            <person name="Mondo S."/>
            <person name="Pangilinan J."/>
            <person name="Riley R."/>
            <person name="Labutti K."/>
            <person name="Andreopoulos B."/>
            <person name="Lipzen A."/>
            <person name="Chen C."/>
            <person name="Yanf M."/>
            <person name="Daum C."/>
            <person name="Ng V."/>
            <person name="Clum A."/>
            <person name="Ohm R."/>
            <person name="Martin F."/>
            <person name="Silar P."/>
            <person name="Natvig D."/>
            <person name="Lalanne C."/>
            <person name="Gautier V."/>
            <person name="Ament-Velasquez S.L."/>
            <person name="Kruys A."/>
            <person name="Hutchinson M.I."/>
            <person name="Powell A.J."/>
            <person name="Barry K."/>
            <person name="Miller A.N."/>
            <person name="Grigoriev I.V."/>
            <person name="Debuchy R."/>
            <person name="Gladieux P."/>
            <person name="Thoren M.H."/>
            <person name="Johannesson H."/>
        </authorList>
    </citation>
    <scope>NUCLEOTIDE SEQUENCE</scope>
    <source>
        <strain evidence="1">CBS 123565</strain>
    </source>
</reference>
<dbReference type="AlphaFoldDB" id="A0AAN6UCG9"/>
<reference evidence="1" key="1">
    <citation type="journal article" date="2023" name="Mol. Phylogenet. Evol.">
        <title>Genome-scale phylogeny and comparative genomics of the fungal order Sordariales.</title>
        <authorList>
            <person name="Hensen N."/>
            <person name="Bonometti L."/>
            <person name="Westerberg I."/>
            <person name="Brannstrom I.O."/>
            <person name="Guillou S."/>
            <person name="Cros-Aarteil S."/>
            <person name="Calhoun S."/>
            <person name="Haridas S."/>
            <person name="Kuo A."/>
            <person name="Mondo S."/>
            <person name="Pangilinan J."/>
            <person name="Riley R."/>
            <person name="LaButti K."/>
            <person name="Andreopoulos B."/>
            <person name="Lipzen A."/>
            <person name="Chen C."/>
            <person name="Yan M."/>
            <person name="Daum C."/>
            <person name="Ng V."/>
            <person name="Clum A."/>
            <person name="Steindorff A."/>
            <person name="Ohm R.A."/>
            <person name="Martin F."/>
            <person name="Silar P."/>
            <person name="Natvig D.O."/>
            <person name="Lalanne C."/>
            <person name="Gautier V."/>
            <person name="Ament-Velasquez S.L."/>
            <person name="Kruys A."/>
            <person name="Hutchinson M.I."/>
            <person name="Powell A.J."/>
            <person name="Barry K."/>
            <person name="Miller A.N."/>
            <person name="Grigoriev I.V."/>
            <person name="Debuchy R."/>
            <person name="Gladieux P."/>
            <person name="Hiltunen Thoren M."/>
            <person name="Johannesson H."/>
        </authorList>
    </citation>
    <scope>NUCLEOTIDE SEQUENCE</scope>
    <source>
        <strain evidence="1">CBS 123565</strain>
    </source>
</reference>
<accession>A0AAN6UCG9</accession>
<evidence type="ECO:0000313" key="2">
    <source>
        <dbReference type="Proteomes" id="UP001304895"/>
    </source>
</evidence>
<dbReference type="Proteomes" id="UP001304895">
    <property type="component" value="Unassembled WGS sequence"/>
</dbReference>
<protein>
    <submittedName>
        <fullName evidence="1">Uncharacterized protein</fullName>
    </submittedName>
</protein>
<gene>
    <name evidence="1" type="ORF">BT67DRAFT_445833</name>
</gene>
<proteinExistence type="predicted"/>
<comment type="caution">
    <text evidence="1">The sequence shown here is derived from an EMBL/GenBank/DDBJ whole genome shotgun (WGS) entry which is preliminary data.</text>
</comment>
<dbReference type="EMBL" id="MU853439">
    <property type="protein sequence ID" value="KAK4130234.1"/>
    <property type="molecule type" value="Genomic_DNA"/>
</dbReference>
<evidence type="ECO:0000313" key="1">
    <source>
        <dbReference type="EMBL" id="KAK4130234.1"/>
    </source>
</evidence>
<organism evidence="1 2">
    <name type="scientific">Trichocladium antarcticum</name>
    <dbReference type="NCBI Taxonomy" id="1450529"/>
    <lineage>
        <taxon>Eukaryota</taxon>
        <taxon>Fungi</taxon>
        <taxon>Dikarya</taxon>
        <taxon>Ascomycota</taxon>
        <taxon>Pezizomycotina</taxon>
        <taxon>Sordariomycetes</taxon>
        <taxon>Sordariomycetidae</taxon>
        <taxon>Sordariales</taxon>
        <taxon>Chaetomiaceae</taxon>
        <taxon>Trichocladium</taxon>
    </lineage>
</organism>
<keyword evidence="2" id="KW-1185">Reference proteome</keyword>
<sequence length="61" mass="6872">MRAFGIELSPNVRSIVGKRKFLTPIERALIVTARVARVSRQVLAAKFDYSLTAITRTVKRV</sequence>